<organism evidence="3 4">
    <name type="scientific">Candidatus Haliotispira prima</name>
    <dbReference type="NCBI Taxonomy" id="3034016"/>
    <lineage>
        <taxon>Bacteria</taxon>
        <taxon>Pseudomonadati</taxon>
        <taxon>Spirochaetota</taxon>
        <taxon>Spirochaetia</taxon>
        <taxon>Spirochaetales</taxon>
        <taxon>Spirochaetaceae</taxon>
        <taxon>Candidatus Haliotispira</taxon>
    </lineage>
</organism>
<evidence type="ECO:0000313" key="3">
    <source>
        <dbReference type="EMBL" id="WGK69228.1"/>
    </source>
</evidence>
<accession>A0ABY8MH58</accession>
<reference evidence="3 4" key="1">
    <citation type="submission" date="2023-04" db="EMBL/GenBank/DDBJ databases">
        <title>Spirochaete genome identified in red abalone sample constitutes a novel genus.</title>
        <authorList>
            <person name="Sharma S.P."/>
            <person name="Purcell C.M."/>
            <person name="Hyde J.R."/>
            <person name="Severin A.J."/>
        </authorList>
    </citation>
    <scope>NUCLEOTIDE SEQUENCE [LARGE SCALE GENOMIC DNA]</scope>
    <source>
        <strain evidence="3 4">SP-2023</strain>
    </source>
</reference>
<dbReference type="RefSeq" id="WP_326927416.1">
    <property type="nucleotide sequence ID" value="NZ_CP123443.1"/>
</dbReference>
<gene>
    <name evidence="3" type="ORF">P0082_12240</name>
</gene>
<dbReference type="EMBL" id="CP123443">
    <property type="protein sequence ID" value="WGK69228.1"/>
    <property type="molecule type" value="Genomic_DNA"/>
</dbReference>
<dbReference type="InterPro" id="IPR003743">
    <property type="entry name" value="Zf-RING_7"/>
</dbReference>
<dbReference type="Proteomes" id="UP001228690">
    <property type="component" value="Chromosome"/>
</dbReference>
<dbReference type="Pfam" id="PF02591">
    <property type="entry name" value="Zn_ribbon_9"/>
    <property type="match status" value="1"/>
</dbReference>
<evidence type="ECO:0000259" key="2">
    <source>
        <dbReference type="Pfam" id="PF02591"/>
    </source>
</evidence>
<feature type="domain" description="C4-type zinc ribbon" evidence="2">
    <location>
        <begin position="199"/>
        <end position="230"/>
    </location>
</feature>
<protein>
    <submittedName>
        <fullName evidence="3">C4-type zinc ribbon domain-containing protein</fullName>
    </submittedName>
</protein>
<feature type="coiled-coil region" evidence="1">
    <location>
        <begin position="111"/>
        <end position="166"/>
    </location>
</feature>
<evidence type="ECO:0000256" key="1">
    <source>
        <dbReference type="SAM" id="Coils"/>
    </source>
</evidence>
<sequence length="273" mass="31873">MKEVFTKLQDLQNVLSNKYQLESELLEIPRSLKMKEESLSRQKKKFIDLNGDYELNQHGIAQLRNDFGHIEQLRLEAEQRMDQIKTQREYEALDKEISEYSSRELDMRRKIQNQESKGQELSEQLKSEEDAFSMLEAEIVDERLRIESLLEKKRNEISDLENEEVNIAPDMDKEMLYKFDRILRSKGGKGIVPISQGICSGCFMILPRQFMNDVRSSDDVHFCPYCSRILFYDEAAASGERVGTGVLDYDSSYRDDVEGLTDLVDDSDFEDFE</sequence>
<evidence type="ECO:0000313" key="4">
    <source>
        <dbReference type="Proteomes" id="UP001228690"/>
    </source>
</evidence>
<dbReference type="Gene3D" id="1.10.287.1490">
    <property type="match status" value="1"/>
</dbReference>
<keyword evidence="4" id="KW-1185">Reference proteome</keyword>
<keyword evidence="1" id="KW-0175">Coiled coil</keyword>
<name>A0ABY8MH58_9SPIO</name>
<proteinExistence type="predicted"/>